<reference evidence="1" key="1">
    <citation type="submission" date="2023-10" db="EMBL/GenBank/DDBJ databases">
        <authorList>
            <person name="Rodriguez Cubillos JULIANA M."/>
            <person name="De Vega J."/>
        </authorList>
    </citation>
    <scope>NUCLEOTIDE SEQUENCE</scope>
</reference>
<dbReference type="EMBL" id="CASHSV030000311">
    <property type="protein sequence ID" value="CAJ2661331.1"/>
    <property type="molecule type" value="Genomic_DNA"/>
</dbReference>
<keyword evidence="2" id="KW-1185">Reference proteome</keyword>
<evidence type="ECO:0000313" key="2">
    <source>
        <dbReference type="Proteomes" id="UP001177021"/>
    </source>
</evidence>
<proteinExistence type="predicted"/>
<protein>
    <submittedName>
        <fullName evidence="1">Uncharacterized protein</fullName>
    </submittedName>
</protein>
<comment type="caution">
    <text evidence="1">The sequence shown here is derived from an EMBL/GenBank/DDBJ whole genome shotgun (WGS) entry which is preliminary data.</text>
</comment>
<gene>
    <name evidence="1" type="ORF">MILVUS5_LOCUS27061</name>
</gene>
<dbReference type="Proteomes" id="UP001177021">
    <property type="component" value="Unassembled WGS sequence"/>
</dbReference>
<sequence length="173" mass="19311">MKNLSLIITFSIIVVFSHATPTLVTRTQLQMNLSSMLNQTQQQINETRLIGGRGDSIGRCDYLITIKTSCDSPTYTKDHISLLFGDAHGTELFVPRLDGPDSGPFKKCSTMSFDVPGQCIDKICKLYLYRNGTDGWVPETVVAYDYNYPPVIFNYNFFLSDGPGTGYNRCGQP</sequence>
<accession>A0ACB0KW60</accession>
<organism evidence="1 2">
    <name type="scientific">Trifolium pratense</name>
    <name type="common">Red clover</name>
    <dbReference type="NCBI Taxonomy" id="57577"/>
    <lineage>
        <taxon>Eukaryota</taxon>
        <taxon>Viridiplantae</taxon>
        <taxon>Streptophyta</taxon>
        <taxon>Embryophyta</taxon>
        <taxon>Tracheophyta</taxon>
        <taxon>Spermatophyta</taxon>
        <taxon>Magnoliopsida</taxon>
        <taxon>eudicotyledons</taxon>
        <taxon>Gunneridae</taxon>
        <taxon>Pentapetalae</taxon>
        <taxon>rosids</taxon>
        <taxon>fabids</taxon>
        <taxon>Fabales</taxon>
        <taxon>Fabaceae</taxon>
        <taxon>Papilionoideae</taxon>
        <taxon>50 kb inversion clade</taxon>
        <taxon>NPAAA clade</taxon>
        <taxon>Hologalegina</taxon>
        <taxon>IRL clade</taxon>
        <taxon>Trifolieae</taxon>
        <taxon>Trifolium</taxon>
    </lineage>
</organism>
<name>A0ACB0KW60_TRIPR</name>
<evidence type="ECO:0000313" key="1">
    <source>
        <dbReference type="EMBL" id="CAJ2661331.1"/>
    </source>
</evidence>